<keyword evidence="3 5" id="KW-0863">Zinc-finger</keyword>
<feature type="domain" description="PH" evidence="7">
    <location>
        <begin position="143"/>
        <end position="240"/>
    </location>
</feature>
<dbReference type="KEGG" id="ngr:NAEGRDRAFT_80244"/>
<dbReference type="InterPro" id="IPR001849">
    <property type="entry name" value="PH_domain"/>
</dbReference>
<evidence type="ECO:0000313" key="9">
    <source>
        <dbReference type="EMBL" id="EFC42855.1"/>
    </source>
</evidence>
<dbReference type="PRINTS" id="PR00405">
    <property type="entry name" value="REVINTRACTNG"/>
</dbReference>
<feature type="compositionally biased region" description="Polar residues" evidence="6">
    <location>
        <begin position="671"/>
        <end position="688"/>
    </location>
</feature>
<evidence type="ECO:0000313" key="10">
    <source>
        <dbReference type="Proteomes" id="UP000006671"/>
    </source>
</evidence>
<evidence type="ECO:0000256" key="5">
    <source>
        <dbReference type="PROSITE-ProRule" id="PRU00288"/>
    </source>
</evidence>
<evidence type="ECO:0000256" key="4">
    <source>
        <dbReference type="ARBA" id="ARBA00022833"/>
    </source>
</evidence>
<dbReference type="SMART" id="SM00105">
    <property type="entry name" value="ArfGap"/>
    <property type="match status" value="1"/>
</dbReference>
<dbReference type="PROSITE" id="PS50003">
    <property type="entry name" value="PH_DOMAIN"/>
    <property type="match status" value="2"/>
</dbReference>
<dbReference type="GO" id="GO:0005096">
    <property type="term" value="F:GTPase activator activity"/>
    <property type="evidence" value="ECO:0007669"/>
    <property type="project" value="UniProtKB-KW"/>
</dbReference>
<dbReference type="PROSITE" id="PS50115">
    <property type="entry name" value="ARFGAP"/>
    <property type="match status" value="1"/>
</dbReference>
<sequence length="788" mass="89126">MSVIATTAQTSKNYKQEIISIKNKSENKYCADCLATETAWASTNLGVFVCINCSGVHRSMGTHISKVKSVELDEWNDEEQYEVMNRVGNVEANAYWECNLFPFEKPSAHDKKKFITDKYVKKLYIPTLENGDYRLEREFDISLTSKKGNVTKQGAKRKNWKKRWFVLHDDTLSYYKSQNDSYPAGSVKIEVDSLVMFVDEFQIGKKNCFAIVTKNRNYYMVCDLEEEVSEWVYALRASVYYANLKKVYNDPRNFLRGDQAKRVEKKGVLKKQGGSFKSIKTRFFVLKDSALSYYKSEKEMEPIDSIDLKGTRVEATKNTKCGITLHTVGRQYFFLAESERDREEWIDAINNVTKMLNEGELIQKKSIAIHQLILNRIKEAKKEKANDILSEQVSPHSPMMWKSLSFHRCRNQFLEKTENVEKINNEGIANPVDRLRKLYQEGKLSKLSSVHDDSGDMSASNRVSLMFPEGMKNLTSHAQDMDLTSQNMRVSLFAHASPMQISTSPGSAIISPPNSQSPNGGTTTPGSSNSLSSYMGSSSDVKIQDIKLSDKEKKTKKIKKDKLMIEHEASNDDDHAMEIMIKDSFSVSRTTNQVRESDDLDDLDDLINRTENIKLNYETESGTDDETDSSSDGKGEFTSVSLNTPSDNRKSNSSRRIIESDSDNSDEEISLNTTTVKPNSSNNSTVNSGKIILKDHHSDSDSDSEQDDEEELVGATFSVKPTISLQQSTNSVSLNSPGSNLSTPSTKIKTRISKTSDKTKRVKKNQSTFRRMHRLVEGQLETLGIEIE</sequence>
<dbReference type="STRING" id="5762.D2VJZ2"/>
<dbReference type="PANTHER" id="PTHR23180">
    <property type="entry name" value="CENTAURIN/ARF"/>
    <property type="match status" value="1"/>
</dbReference>
<dbReference type="VEuPathDB" id="AmoebaDB:NAEGRDRAFT_80244"/>
<feature type="domain" description="Arf-GAP" evidence="8">
    <location>
        <begin position="15"/>
        <end position="132"/>
    </location>
</feature>
<dbReference type="InterPro" id="IPR001164">
    <property type="entry name" value="ArfGAP_dom"/>
</dbReference>
<gene>
    <name evidence="9" type="ORF">NAEGRDRAFT_80244</name>
</gene>
<organism evidence="10">
    <name type="scientific">Naegleria gruberi</name>
    <name type="common">Amoeba</name>
    <dbReference type="NCBI Taxonomy" id="5762"/>
    <lineage>
        <taxon>Eukaryota</taxon>
        <taxon>Discoba</taxon>
        <taxon>Heterolobosea</taxon>
        <taxon>Tetramitia</taxon>
        <taxon>Eutetramitia</taxon>
        <taxon>Vahlkampfiidae</taxon>
        <taxon>Naegleria</taxon>
    </lineage>
</organism>
<keyword evidence="10" id="KW-1185">Reference proteome</keyword>
<dbReference type="GO" id="GO:0008270">
    <property type="term" value="F:zinc ion binding"/>
    <property type="evidence" value="ECO:0007669"/>
    <property type="project" value="UniProtKB-KW"/>
</dbReference>
<dbReference type="eggNOG" id="KOG0703">
    <property type="taxonomic scope" value="Eukaryota"/>
</dbReference>
<dbReference type="GeneID" id="8862846"/>
<keyword evidence="4" id="KW-0862">Zinc</keyword>
<dbReference type="SUPFAM" id="SSF57863">
    <property type="entry name" value="ArfGap/RecO-like zinc finger"/>
    <property type="match status" value="1"/>
</dbReference>
<dbReference type="Pfam" id="PF00169">
    <property type="entry name" value="PH"/>
    <property type="match status" value="2"/>
</dbReference>
<dbReference type="PANTHER" id="PTHR23180:SF160">
    <property type="entry name" value="ADP-RIBOSYLATION FACTOR GTPASE-ACTIVATING PROTEIN EFFECTOR PROTEIN 1"/>
    <property type="match status" value="1"/>
</dbReference>
<dbReference type="CDD" id="cd08204">
    <property type="entry name" value="ArfGap"/>
    <property type="match status" value="1"/>
</dbReference>
<evidence type="ECO:0000259" key="8">
    <source>
        <dbReference type="PROSITE" id="PS50115"/>
    </source>
</evidence>
<evidence type="ECO:0000256" key="6">
    <source>
        <dbReference type="SAM" id="MobiDB-lite"/>
    </source>
</evidence>
<accession>D2VJZ2</accession>
<feature type="region of interest" description="Disordered" evidence="6">
    <location>
        <begin position="614"/>
        <end position="688"/>
    </location>
</feature>
<evidence type="ECO:0000256" key="1">
    <source>
        <dbReference type="ARBA" id="ARBA00022468"/>
    </source>
</evidence>
<dbReference type="FunFam" id="2.30.29.30:FF:000286">
    <property type="entry name" value="PH-protein kinase domain containing protein"/>
    <property type="match status" value="2"/>
</dbReference>
<feature type="compositionally biased region" description="Polar residues" evidence="6">
    <location>
        <begin position="503"/>
        <end position="526"/>
    </location>
</feature>
<evidence type="ECO:0000256" key="2">
    <source>
        <dbReference type="ARBA" id="ARBA00022723"/>
    </source>
</evidence>
<dbReference type="AlphaFoldDB" id="D2VJZ2"/>
<dbReference type="FunFam" id="1.10.220.150:FF:000009">
    <property type="entry name" value="stromal membrane-associated protein 1 isoform X1"/>
    <property type="match status" value="1"/>
</dbReference>
<feature type="domain" description="PH" evidence="7">
    <location>
        <begin position="262"/>
        <end position="354"/>
    </location>
</feature>
<dbReference type="OrthoDB" id="983479at2759"/>
<name>D2VJZ2_NAEGR</name>
<protein>
    <submittedName>
        <fullName evidence="9">ArfGTPase-activating protein</fullName>
    </submittedName>
</protein>
<dbReference type="Gene3D" id="1.10.220.150">
    <property type="entry name" value="Arf GTPase activating protein"/>
    <property type="match status" value="1"/>
</dbReference>
<dbReference type="Gene3D" id="2.30.29.30">
    <property type="entry name" value="Pleckstrin-homology domain (PH domain)/Phosphotyrosine-binding domain (PTB)"/>
    <property type="match status" value="2"/>
</dbReference>
<dbReference type="InterPro" id="IPR037278">
    <property type="entry name" value="ARFGAP/RecO"/>
</dbReference>
<dbReference type="SMART" id="SM00233">
    <property type="entry name" value="PH"/>
    <property type="match status" value="2"/>
</dbReference>
<dbReference type="InterPro" id="IPR038508">
    <property type="entry name" value="ArfGAP_dom_sf"/>
</dbReference>
<dbReference type="Pfam" id="PF01412">
    <property type="entry name" value="ArfGap"/>
    <property type="match status" value="1"/>
</dbReference>
<evidence type="ECO:0000256" key="3">
    <source>
        <dbReference type="ARBA" id="ARBA00022771"/>
    </source>
</evidence>
<dbReference type="InterPro" id="IPR011993">
    <property type="entry name" value="PH-like_dom_sf"/>
</dbReference>
<dbReference type="SUPFAM" id="SSF50729">
    <property type="entry name" value="PH domain-like"/>
    <property type="match status" value="2"/>
</dbReference>
<dbReference type="Proteomes" id="UP000006671">
    <property type="component" value="Unassembled WGS sequence"/>
</dbReference>
<reference evidence="9 10" key="1">
    <citation type="journal article" date="2010" name="Cell">
        <title>The genome of Naegleria gruberi illuminates early eukaryotic versatility.</title>
        <authorList>
            <person name="Fritz-Laylin L.K."/>
            <person name="Prochnik S.E."/>
            <person name="Ginger M.L."/>
            <person name="Dacks J.B."/>
            <person name="Carpenter M.L."/>
            <person name="Field M.C."/>
            <person name="Kuo A."/>
            <person name="Paredez A."/>
            <person name="Chapman J."/>
            <person name="Pham J."/>
            <person name="Shu S."/>
            <person name="Neupane R."/>
            <person name="Cipriano M."/>
            <person name="Mancuso J."/>
            <person name="Tu H."/>
            <person name="Salamov A."/>
            <person name="Lindquist E."/>
            <person name="Shapiro H."/>
            <person name="Lucas S."/>
            <person name="Grigoriev I.V."/>
            <person name="Cande W.Z."/>
            <person name="Fulton C."/>
            <person name="Rokhsar D.S."/>
            <person name="Dawson S.C."/>
        </authorList>
    </citation>
    <scope>NUCLEOTIDE SEQUENCE [LARGE SCALE GENOMIC DNA]</scope>
    <source>
        <strain evidence="9 10">NEG-M</strain>
    </source>
</reference>
<dbReference type="EMBL" id="GG738877">
    <property type="protein sequence ID" value="EFC42855.1"/>
    <property type="molecule type" value="Genomic_DNA"/>
</dbReference>
<keyword evidence="2" id="KW-0479">Metal-binding</keyword>
<dbReference type="InParanoid" id="D2VJZ2"/>
<dbReference type="RefSeq" id="XP_002675599.1">
    <property type="nucleotide sequence ID" value="XM_002675553.1"/>
</dbReference>
<feature type="compositionally biased region" description="Acidic residues" evidence="6">
    <location>
        <begin position="660"/>
        <end position="669"/>
    </location>
</feature>
<dbReference type="OMA" id="HAMEIMI"/>
<keyword evidence="1" id="KW-0343">GTPase activation</keyword>
<feature type="compositionally biased region" description="Low complexity" evidence="6">
    <location>
        <begin position="527"/>
        <end position="539"/>
    </location>
</feature>
<dbReference type="InterPro" id="IPR045258">
    <property type="entry name" value="ACAP1/2/3-like"/>
</dbReference>
<feature type="region of interest" description="Disordered" evidence="6">
    <location>
        <begin position="503"/>
        <end position="539"/>
    </location>
</feature>
<proteinExistence type="predicted"/>
<evidence type="ECO:0000259" key="7">
    <source>
        <dbReference type="PROSITE" id="PS50003"/>
    </source>
</evidence>